<accession>A0A4R1KI99</accession>
<keyword evidence="3" id="KW-1185">Reference proteome</keyword>
<dbReference type="AlphaFoldDB" id="A0A4R1KI99"/>
<evidence type="ECO:0000313" key="3">
    <source>
        <dbReference type="Proteomes" id="UP000295565"/>
    </source>
</evidence>
<name>A0A4R1KI99_9GAMM</name>
<dbReference type="Proteomes" id="UP000295565">
    <property type="component" value="Unassembled WGS sequence"/>
</dbReference>
<proteinExistence type="predicted"/>
<organism evidence="2 3">
    <name type="scientific">Celerinatantimonas diazotrophica</name>
    <dbReference type="NCBI Taxonomy" id="412034"/>
    <lineage>
        <taxon>Bacteria</taxon>
        <taxon>Pseudomonadati</taxon>
        <taxon>Pseudomonadota</taxon>
        <taxon>Gammaproteobacteria</taxon>
        <taxon>Celerinatantimonadaceae</taxon>
        <taxon>Celerinatantimonas</taxon>
    </lineage>
</organism>
<reference evidence="2 3" key="1">
    <citation type="submission" date="2019-03" db="EMBL/GenBank/DDBJ databases">
        <title>Genomic Encyclopedia of Type Strains, Phase IV (KMG-IV): sequencing the most valuable type-strain genomes for metagenomic binning, comparative biology and taxonomic classification.</title>
        <authorList>
            <person name="Goeker M."/>
        </authorList>
    </citation>
    <scope>NUCLEOTIDE SEQUENCE [LARGE SCALE GENOMIC DNA]</scope>
    <source>
        <strain evidence="2 3">DSM 18577</strain>
    </source>
</reference>
<dbReference type="OrthoDB" id="1491780at2"/>
<comment type="caution">
    <text evidence="2">The sequence shown here is derived from an EMBL/GenBank/DDBJ whole genome shotgun (WGS) entry which is preliminary data.</text>
</comment>
<dbReference type="EMBL" id="SMGD01000001">
    <property type="protein sequence ID" value="TCK63987.1"/>
    <property type="molecule type" value="Genomic_DNA"/>
</dbReference>
<dbReference type="RefSeq" id="WP_131910982.1">
    <property type="nucleotide sequence ID" value="NZ_OU594967.1"/>
</dbReference>
<feature type="domain" description="DUF1842" evidence="1">
    <location>
        <begin position="21"/>
        <end position="123"/>
    </location>
</feature>
<gene>
    <name evidence="2" type="ORF">EV690_0104</name>
</gene>
<protein>
    <submittedName>
        <fullName evidence="2">Uncharacterized protein DUF1842</fullName>
    </submittedName>
</protein>
<sequence length="140" mass="15336">MAKAADSIVTRTYCIKTNSEIAEAPVCTLFLSEDVSDGEVIGLCVVEAQAESPESVYCKAVVQGSESEMVFGPNVTLNISLQGYPYIKAPSGSNFPVQYRNFQLQMVLDKDRKEGTATYHYLSPTNGEWSTQANVPVRML</sequence>
<evidence type="ECO:0000313" key="2">
    <source>
        <dbReference type="EMBL" id="TCK63987.1"/>
    </source>
</evidence>
<dbReference type="InterPro" id="IPR014992">
    <property type="entry name" value="DUF1842"/>
</dbReference>
<dbReference type="Pfam" id="PF08896">
    <property type="entry name" value="DUF1842"/>
    <property type="match status" value="1"/>
</dbReference>
<evidence type="ECO:0000259" key="1">
    <source>
        <dbReference type="Pfam" id="PF08896"/>
    </source>
</evidence>